<proteinExistence type="predicted"/>
<feature type="compositionally biased region" description="Polar residues" evidence="1">
    <location>
        <begin position="184"/>
        <end position="203"/>
    </location>
</feature>
<dbReference type="Proteomes" id="UP000193144">
    <property type="component" value="Unassembled WGS sequence"/>
</dbReference>
<name>A0A1Y1ZRJ3_9PLEO</name>
<feature type="compositionally biased region" description="Basic and acidic residues" evidence="1">
    <location>
        <begin position="409"/>
        <end position="439"/>
    </location>
</feature>
<feature type="compositionally biased region" description="Basic and acidic residues" evidence="1">
    <location>
        <begin position="147"/>
        <end position="156"/>
    </location>
</feature>
<feature type="compositionally biased region" description="Basic and acidic residues" evidence="1">
    <location>
        <begin position="465"/>
        <end position="474"/>
    </location>
</feature>
<dbReference type="EMBL" id="MCFA01000047">
    <property type="protein sequence ID" value="ORY12892.1"/>
    <property type="molecule type" value="Genomic_DNA"/>
</dbReference>
<feature type="region of interest" description="Disordered" evidence="1">
    <location>
        <begin position="1"/>
        <end position="78"/>
    </location>
</feature>
<sequence>MDQRKNQGRRKSRKSPRPIPMSSAQVLRSRNRGGGGPENAIIISSSPDSDQERTHPNSHSANRKIGHGSGLATEPPRTAQVARQGLFTNDLPILNQNSGVSIDNPFEIVDLPEDDGISWDEAHFITSTSPQPRPNKGPQPGIFRVTEAPKADDAARKQVYTGPNTSTSTRQEKISGGWPLALRPSQSKPQTGKQVSSRNPSSGGCNGRYFRMNNNANPPVGPATFDLPNKAGYFRANARLYDLPRSANPGSDSTGKYFLTGDNLDAHLRHTPSDTRPTLSDPRYKEQYFRVSNMEGASIIHASATVTEPLVYQPARFDCSRVLDSFSNMSLSSALSKGFTSRLPFGPRPPLNSREPDLCFSRLDPLPDSPGPEWEPQTAGSLPRISILEPQLDIGPGNNIEEMLARRMLSEEGREKTRAEAEKKERGDAREKGARKEVAEEGLVEEGVAEEVAVQDEVAEEEVTEEKVAAKDVDAGIVTN</sequence>
<gene>
    <name evidence="2" type="ORF">BCR34DRAFT_600372</name>
</gene>
<keyword evidence="3" id="KW-1185">Reference proteome</keyword>
<protein>
    <submittedName>
        <fullName evidence="2">Uncharacterized protein</fullName>
    </submittedName>
</protein>
<organism evidence="2 3">
    <name type="scientific">Clohesyomyces aquaticus</name>
    <dbReference type="NCBI Taxonomy" id="1231657"/>
    <lineage>
        <taxon>Eukaryota</taxon>
        <taxon>Fungi</taxon>
        <taxon>Dikarya</taxon>
        <taxon>Ascomycota</taxon>
        <taxon>Pezizomycotina</taxon>
        <taxon>Dothideomycetes</taxon>
        <taxon>Pleosporomycetidae</taxon>
        <taxon>Pleosporales</taxon>
        <taxon>Lindgomycetaceae</taxon>
        <taxon>Clohesyomyces</taxon>
    </lineage>
</organism>
<feature type="region of interest" description="Disordered" evidence="1">
    <location>
        <begin position="409"/>
        <end position="480"/>
    </location>
</feature>
<feature type="compositionally biased region" description="Acidic residues" evidence="1">
    <location>
        <begin position="440"/>
        <end position="464"/>
    </location>
</feature>
<accession>A0A1Y1ZRJ3</accession>
<comment type="caution">
    <text evidence="2">The sequence shown here is derived from an EMBL/GenBank/DDBJ whole genome shotgun (WGS) entry which is preliminary data.</text>
</comment>
<evidence type="ECO:0000313" key="2">
    <source>
        <dbReference type="EMBL" id="ORY12892.1"/>
    </source>
</evidence>
<dbReference type="AlphaFoldDB" id="A0A1Y1ZRJ3"/>
<evidence type="ECO:0000256" key="1">
    <source>
        <dbReference type="SAM" id="MobiDB-lite"/>
    </source>
</evidence>
<evidence type="ECO:0000313" key="3">
    <source>
        <dbReference type="Proteomes" id="UP000193144"/>
    </source>
</evidence>
<feature type="region of interest" description="Disordered" evidence="1">
    <location>
        <begin position="125"/>
        <end position="207"/>
    </location>
</feature>
<reference evidence="2 3" key="1">
    <citation type="submission" date="2016-07" db="EMBL/GenBank/DDBJ databases">
        <title>Pervasive Adenine N6-methylation of Active Genes in Fungi.</title>
        <authorList>
            <consortium name="DOE Joint Genome Institute"/>
            <person name="Mondo S.J."/>
            <person name="Dannebaum R.O."/>
            <person name="Kuo R.C."/>
            <person name="Labutti K."/>
            <person name="Haridas S."/>
            <person name="Kuo A."/>
            <person name="Salamov A."/>
            <person name="Ahrendt S.R."/>
            <person name="Lipzen A."/>
            <person name="Sullivan W."/>
            <person name="Andreopoulos W.B."/>
            <person name="Clum A."/>
            <person name="Lindquist E."/>
            <person name="Daum C."/>
            <person name="Ramamoorthy G.K."/>
            <person name="Gryganskyi A."/>
            <person name="Culley D."/>
            <person name="Magnuson J.K."/>
            <person name="James T.Y."/>
            <person name="O'Malley M.A."/>
            <person name="Stajich J.E."/>
            <person name="Spatafora J.W."/>
            <person name="Visel A."/>
            <person name="Grigoriev I.V."/>
        </authorList>
    </citation>
    <scope>NUCLEOTIDE SEQUENCE [LARGE SCALE GENOMIC DNA]</scope>
    <source>
        <strain evidence="2 3">CBS 115471</strain>
    </source>
</reference>
<feature type="compositionally biased region" description="Basic residues" evidence="1">
    <location>
        <begin position="1"/>
        <end position="16"/>
    </location>
</feature>